<gene>
    <name evidence="2" type="ORF">KDA10_00725</name>
</gene>
<proteinExistence type="predicted"/>
<sequence length="107" mass="12354">MQTLADILKNKKANRDHRNSYEFQAFGNRLAEELGDIKHRALYIKLAKTEDRNLLLQALDHIKASPNATTKGRLFMWKVKQLKAASAEKEQATEKKPHPKKNEKETN</sequence>
<evidence type="ECO:0000313" key="2">
    <source>
        <dbReference type="EMBL" id="MCA9301876.1"/>
    </source>
</evidence>
<dbReference type="Proteomes" id="UP000714817">
    <property type="component" value="Unassembled WGS sequence"/>
</dbReference>
<reference evidence="2" key="1">
    <citation type="submission" date="2020-04" db="EMBL/GenBank/DDBJ databases">
        <authorList>
            <person name="Zhang T."/>
        </authorList>
    </citation>
    <scope>NUCLEOTIDE SEQUENCE</scope>
    <source>
        <strain evidence="2">HKST-UBA80</strain>
    </source>
</reference>
<evidence type="ECO:0000256" key="1">
    <source>
        <dbReference type="SAM" id="MobiDB-lite"/>
    </source>
</evidence>
<reference evidence="2" key="2">
    <citation type="journal article" date="2021" name="Microbiome">
        <title>Successional dynamics and alternative stable states in a saline activated sludge microbial community over 9 years.</title>
        <authorList>
            <person name="Wang Y."/>
            <person name="Ye J."/>
            <person name="Ju F."/>
            <person name="Liu L."/>
            <person name="Boyd J.A."/>
            <person name="Deng Y."/>
            <person name="Parks D.H."/>
            <person name="Jiang X."/>
            <person name="Yin X."/>
            <person name="Woodcroft B.J."/>
            <person name="Tyson G.W."/>
            <person name="Hugenholtz P."/>
            <person name="Polz M.F."/>
            <person name="Zhang T."/>
        </authorList>
    </citation>
    <scope>NUCLEOTIDE SEQUENCE</scope>
    <source>
        <strain evidence="2">HKST-UBA80</strain>
    </source>
</reference>
<comment type="caution">
    <text evidence="2">The sequence shown here is derived from an EMBL/GenBank/DDBJ whole genome shotgun (WGS) entry which is preliminary data.</text>
</comment>
<evidence type="ECO:0000313" key="3">
    <source>
        <dbReference type="Proteomes" id="UP000714817"/>
    </source>
</evidence>
<feature type="region of interest" description="Disordered" evidence="1">
    <location>
        <begin position="86"/>
        <end position="107"/>
    </location>
</feature>
<dbReference type="AlphaFoldDB" id="A0A955IVV8"/>
<accession>A0A955IVV8</accession>
<dbReference type="EMBL" id="JAGQNY010000002">
    <property type="protein sequence ID" value="MCA9301876.1"/>
    <property type="molecule type" value="Genomic_DNA"/>
</dbReference>
<protein>
    <submittedName>
        <fullName evidence="2">Uncharacterized protein</fullName>
    </submittedName>
</protein>
<organism evidence="2 3">
    <name type="scientific">candidate division WWE3 bacterium</name>
    <dbReference type="NCBI Taxonomy" id="2053526"/>
    <lineage>
        <taxon>Bacteria</taxon>
        <taxon>Katanobacteria</taxon>
    </lineage>
</organism>
<name>A0A955IVV8_UNCKA</name>